<dbReference type="InterPro" id="IPR003121">
    <property type="entry name" value="SWIB_MDM2_domain"/>
</dbReference>
<reference evidence="3" key="1">
    <citation type="journal article" date="2020" name="Stud. Mycol.">
        <title>101 Dothideomycetes genomes: a test case for predicting lifestyles and emergence of pathogens.</title>
        <authorList>
            <person name="Haridas S."/>
            <person name="Albert R."/>
            <person name="Binder M."/>
            <person name="Bloem J."/>
            <person name="Labutti K."/>
            <person name="Salamov A."/>
            <person name="Andreopoulos B."/>
            <person name="Baker S."/>
            <person name="Barry K."/>
            <person name="Bills G."/>
            <person name="Bluhm B."/>
            <person name="Cannon C."/>
            <person name="Castanera R."/>
            <person name="Culley D."/>
            <person name="Daum C."/>
            <person name="Ezra D."/>
            <person name="Gonzalez J."/>
            <person name="Henrissat B."/>
            <person name="Kuo A."/>
            <person name="Liang C."/>
            <person name="Lipzen A."/>
            <person name="Lutzoni F."/>
            <person name="Magnuson J."/>
            <person name="Mondo S."/>
            <person name="Nolan M."/>
            <person name="Ohm R."/>
            <person name="Pangilinan J."/>
            <person name="Park H.-J."/>
            <person name="Ramirez L."/>
            <person name="Alfaro M."/>
            <person name="Sun H."/>
            <person name="Tritt A."/>
            <person name="Yoshinaga Y."/>
            <person name="Zwiers L.-H."/>
            <person name="Turgeon B."/>
            <person name="Goodwin S."/>
            <person name="Spatafora J."/>
            <person name="Crous P."/>
            <person name="Grigoriev I."/>
        </authorList>
    </citation>
    <scope>NUCLEOTIDE SEQUENCE</scope>
    <source>
        <strain evidence="3">CBS 130266</strain>
    </source>
</reference>
<evidence type="ECO:0000256" key="1">
    <source>
        <dbReference type="SAM" id="MobiDB-lite"/>
    </source>
</evidence>
<accession>A0A9P4TSC8</accession>
<feature type="compositionally biased region" description="Low complexity" evidence="1">
    <location>
        <begin position="1"/>
        <end position="17"/>
    </location>
</feature>
<dbReference type="Pfam" id="PF02201">
    <property type="entry name" value="SWIB"/>
    <property type="match status" value="1"/>
</dbReference>
<dbReference type="InterPro" id="IPR019835">
    <property type="entry name" value="SWIB_domain"/>
</dbReference>
<proteinExistence type="predicted"/>
<name>A0A9P4TSC8_9PEZI</name>
<dbReference type="CDD" id="cd10568">
    <property type="entry name" value="SWIB_like"/>
    <property type="match status" value="1"/>
</dbReference>
<dbReference type="AlphaFoldDB" id="A0A9P4TSC8"/>
<feature type="region of interest" description="Disordered" evidence="1">
    <location>
        <begin position="1"/>
        <end position="61"/>
    </location>
</feature>
<feature type="domain" description="DM2" evidence="2">
    <location>
        <begin position="258"/>
        <end position="335"/>
    </location>
</feature>
<dbReference type="SUPFAM" id="SSF47592">
    <property type="entry name" value="SWIB/MDM2 domain"/>
    <property type="match status" value="1"/>
</dbReference>
<feature type="region of interest" description="Disordered" evidence="1">
    <location>
        <begin position="158"/>
        <end position="181"/>
    </location>
</feature>
<sequence>MQANFNRNGPPRKGPGPMVANPGQYQQQPTPQQMQAAQAEEARKREEARRRSKKPTDLDLPEGIEEIVIGDAASTYRRLRDIERKLDSTMMRKKLDMQDQTQRNEKRSRTMRIFINNTADNQPWQNTSLDTDAFDFGDSSQASYKVNVQGKLLPAEDGLDSEEVEEVEEGKEAQALKNAPGIHERTRLSHYFKQITVEFKRPQALQPDGMAAIEWKRPPPDARTGAPSTADGADFDLLKFERKSDENINVEIKLYRDENPERFQLSPELAELCDTTEDDRPGVMYKLWSYIRANKLQENEDVRHIRCDYYMKKAFGTDVIQFNYIPDLILRHLHPLPPVILNYTIRVDADYVNAKPTPSPYTVYDVTVLEDDPLRTRITNTLWHSSTHVKILQQIVDIDDQIALVVQAITQGKAKHGFYEAMAKDPVGFLKRWISSQRRDMEVILGESTRGMGSADEGGLGEEWRRGGRDGVWGGDVARESVGLYLARSEAQRHR</sequence>
<evidence type="ECO:0000259" key="2">
    <source>
        <dbReference type="PROSITE" id="PS51925"/>
    </source>
</evidence>
<evidence type="ECO:0000313" key="4">
    <source>
        <dbReference type="Proteomes" id="UP000800235"/>
    </source>
</evidence>
<dbReference type="OrthoDB" id="10263741at2759"/>
<keyword evidence="4" id="KW-1185">Reference proteome</keyword>
<evidence type="ECO:0000313" key="3">
    <source>
        <dbReference type="EMBL" id="KAF2415790.1"/>
    </source>
</evidence>
<dbReference type="Gene3D" id="1.10.245.10">
    <property type="entry name" value="SWIB/MDM2 domain"/>
    <property type="match status" value="1"/>
</dbReference>
<dbReference type="EMBL" id="MU007182">
    <property type="protein sequence ID" value="KAF2415790.1"/>
    <property type="molecule type" value="Genomic_DNA"/>
</dbReference>
<feature type="compositionally biased region" description="Acidic residues" evidence="1">
    <location>
        <begin position="158"/>
        <end position="169"/>
    </location>
</feature>
<feature type="compositionally biased region" description="Basic and acidic residues" evidence="1">
    <location>
        <begin position="40"/>
        <end position="57"/>
    </location>
</feature>
<dbReference type="PANTHER" id="PTHR13844">
    <property type="entry name" value="SWI/SNF-RELATED MATRIX-ASSOCIATED ACTIN-DEPENDENT REGULATOR OF CHROMATIN SUBFAMILY D"/>
    <property type="match status" value="1"/>
</dbReference>
<dbReference type="Proteomes" id="UP000800235">
    <property type="component" value="Unassembled WGS sequence"/>
</dbReference>
<dbReference type="PROSITE" id="PS51925">
    <property type="entry name" value="SWIB_MDM2"/>
    <property type="match status" value="1"/>
</dbReference>
<organism evidence="3 4">
    <name type="scientific">Tothia fuscella</name>
    <dbReference type="NCBI Taxonomy" id="1048955"/>
    <lineage>
        <taxon>Eukaryota</taxon>
        <taxon>Fungi</taxon>
        <taxon>Dikarya</taxon>
        <taxon>Ascomycota</taxon>
        <taxon>Pezizomycotina</taxon>
        <taxon>Dothideomycetes</taxon>
        <taxon>Pleosporomycetidae</taxon>
        <taxon>Venturiales</taxon>
        <taxon>Cylindrosympodiaceae</taxon>
        <taxon>Tothia</taxon>
    </lineage>
</organism>
<gene>
    <name evidence="3" type="ORF">EJ08DRAFT_654836</name>
</gene>
<comment type="caution">
    <text evidence="3">The sequence shown here is derived from an EMBL/GenBank/DDBJ whole genome shotgun (WGS) entry which is preliminary data.</text>
</comment>
<dbReference type="InterPro" id="IPR036885">
    <property type="entry name" value="SWIB_MDM2_dom_sf"/>
</dbReference>
<dbReference type="SMART" id="SM00151">
    <property type="entry name" value="SWIB"/>
    <property type="match status" value="1"/>
</dbReference>
<feature type="compositionally biased region" description="Low complexity" evidence="1">
    <location>
        <begin position="24"/>
        <end position="39"/>
    </location>
</feature>
<protein>
    <recommendedName>
        <fullName evidence="2">DM2 domain-containing protein</fullName>
    </recommendedName>
</protein>